<protein>
    <submittedName>
        <fullName evidence="1">YcjX family protein</fullName>
    </submittedName>
</protein>
<dbReference type="PANTHER" id="PTHR38605:SF1">
    <property type="entry name" value="ATPASE"/>
    <property type="match status" value="1"/>
</dbReference>
<dbReference type="AlphaFoldDB" id="A0A553JPL3"/>
<sequence>MSRINRSLSKLTQQVSHTTKALAHRTSNRHVRLAVTGLSGAGKTAFITGLVDQLLNSGLVGEHNKLPLWQVSREDRLYGVKRDLQPDLTVASFDYEQAMSALRLSPPQWPASTRSISELRLAIRYQPQKGILAKLTDSATLYLDIVDYPGEWLLDLPMLKQSYRQWSMVQSQRESILKRSTFYPAFSEALGALDLSAKADEAELKKLAALYQQVLLDSVNTHGFYYAQPGRMLLPGELVDAPVLAFFPLFGINDEVLAAREKDDAGTAYHVLTTRFNEYKSRVITPFYKEYFAKFDRQILLVDCFTPLNRGKAQFDDMTQALNGIMESFKFGQSNLLKRLFSPRIDKLLFAASKVDHVTRDQQGNVLSLLTQLVKQSQKQAKFEGCDVEIMAISAIKATKHAMVKSGSADIEVVHGRELSTGEMATLYPGEVPKHLPKDEFWDAQGFDFTQFAPPQMGSESKGANFDHIRLDHLLQYILGDKLK</sequence>
<dbReference type="PIRSF" id="PIRSF019381">
    <property type="entry name" value="YcjX"/>
    <property type="match status" value="1"/>
</dbReference>
<dbReference type="Proteomes" id="UP000318126">
    <property type="component" value="Unassembled WGS sequence"/>
</dbReference>
<dbReference type="EMBL" id="VKGK01000010">
    <property type="protein sequence ID" value="TRY14396.1"/>
    <property type="molecule type" value="Genomic_DNA"/>
</dbReference>
<dbReference type="Pfam" id="PF04317">
    <property type="entry name" value="DUF463"/>
    <property type="match status" value="1"/>
</dbReference>
<dbReference type="InterPro" id="IPR007413">
    <property type="entry name" value="YcjX-like"/>
</dbReference>
<gene>
    <name evidence="1" type="ORF">FN961_09825</name>
</gene>
<accession>A0A553JPL3</accession>
<name>A0A553JPL3_SHEHA</name>
<reference evidence="2" key="1">
    <citation type="submission" date="2019-07" db="EMBL/GenBank/DDBJ databases">
        <title>Shewanella sp. YLB-08 draft genomic sequence.</title>
        <authorList>
            <person name="Yu L."/>
        </authorList>
    </citation>
    <scope>NUCLEOTIDE SEQUENCE [LARGE SCALE GENOMIC DNA]</scope>
    <source>
        <strain evidence="2">JCM 20706</strain>
    </source>
</reference>
<dbReference type="PANTHER" id="PTHR38605">
    <property type="entry name" value="ATPASE-RELATED"/>
    <property type="match status" value="1"/>
</dbReference>
<evidence type="ECO:0000313" key="2">
    <source>
        <dbReference type="Proteomes" id="UP000318126"/>
    </source>
</evidence>
<proteinExistence type="predicted"/>
<evidence type="ECO:0000313" key="1">
    <source>
        <dbReference type="EMBL" id="TRY14396.1"/>
    </source>
</evidence>
<dbReference type="RefSeq" id="WP_144040012.1">
    <property type="nucleotide sequence ID" value="NZ_BMPL01000008.1"/>
</dbReference>
<dbReference type="OrthoDB" id="9777645at2"/>
<organism evidence="1 2">
    <name type="scientific">Shewanella hanedai</name>
    <name type="common">Alteromonas hanedai</name>
    <dbReference type="NCBI Taxonomy" id="25"/>
    <lineage>
        <taxon>Bacteria</taxon>
        <taxon>Pseudomonadati</taxon>
        <taxon>Pseudomonadota</taxon>
        <taxon>Gammaproteobacteria</taxon>
        <taxon>Alteromonadales</taxon>
        <taxon>Shewanellaceae</taxon>
        <taxon>Shewanella</taxon>
    </lineage>
</organism>
<comment type="caution">
    <text evidence="1">The sequence shown here is derived from an EMBL/GenBank/DDBJ whole genome shotgun (WGS) entry which is preliminary data.</text>
</comment>
<keyword evidence="2" id="KW-1185">Reference proteome</keyword>